<dbReference type="SUPFAM" id="SSF57701">
    <property type="entry name" value="Zn2/Cys6 DNA-binding domain"/>
    <property type="match status" value="1"/>
</dbReference>
<dbReference type="InterPro" id="IPR007219">
    <property type="entry name" value="XnlR_reg_dom"/>
</dbReference>
<dbReference type="PANTHER" id="PTHR31845:SF6">
    <property type="entry name" value="TRANSCRIPTION FACTOR SEF1-RELATED"/>
    <property type="match status" value="1"/>
</dbReference>
<dbReference type="GO" id="GO:0000981">
    <property type="term" value="F:DNA-binding transcription factor activity, RNA polymerase II-specific"/>
    <property type="evidence" value="ECO:0007669"/>
    <property type="project" value="InterPro"/>
</dbReference>
<gene>
    <name evidence="10" type="ORF">SCODWIG_00731</name>
</gene>
<name>A0A376B4C8_9ASCO</name>
<dbReference type="Pfam" id="PF00172">
    <property type="entry name" value="Zn_clus"/>
    <property type="match status" value="1"/>
</dbReference>
<evidence type="ECO:0000313" key="10">
    <source>
        <dbReference type="EMBL" id="SSD58970.1"/>
    </source>
</evidence>
<dbReference type="CDD" id="cd12148">
    <property type="entry name" value="fungal_TF_MHR"/>
    <property type="match status" value="1"/>
</dbReference>
<sequence length="1247" mass="138278">MIPSERISEDKMSTPDTTSIINNGMISRTTAEDTKTVEEQPILYDNTPNKYHNKSNDADIVATSRRGRKPSANKIHNTNKSRNISLTSSRKRPVSNELINNKSKIIKTEENIIQGDHGTLEDVTIHTNIKNNGDIQANICNDNKRANLALTSIKKQQQQQQQHTGHRPVTSCTHCRQHKIKCNASDNFPSPCSRCQKMGLHCEIDPQFRPKKGSQLQCLRNDVDELKLKIEYLTRNEGLIAKALKKTSQGEKLINEINKISFSYRVAGPQQGQLINKHHINTDCSSNNSSLKAANSPNNDNFLMEYNNSTHTPPTMTTIKTPPSGLNKPRNNLFNNSSNNNIPPVLKRALNKLTNSNIANNDSNNNNNNNNNNTNTSSIISSSNGSSPLISATNIKNNSFSISNHNNGTCGNSMVTTAMPLLPSPHATIDEFVLGDVHIPISKATELHHRFVTKYLPYFPIITSTSATELYSQSQLLFWTVMLTACLSDPEPTLYIKLASLIKQLAIETCWIRTPRSTHISQALLILCLWPLPNQKVLDDCSYRFVGLAKSLSFQLGLHRGKFMTEFSRTQTSMPQAEKWRTRTWLGIFFAEQCWASILGLPPTSQTDYLIEQGTRTNAFDLPSNFKKLLCLASFQAKLYSVMGSSVASPDGLLDARDRAGSLAILERELGRLALKLDFGGNISVEIYYLYVKLMICCYVFLPDTPSEDQSRYVTEAYLSATRVITLVTKLLETQQLLELPIYVRQSCTYSALILFKLYLTPLLLDKYVDSARQSIVTVHRLYRNQLTAWATSVENDISRTASVLEKLNFVLITHPEVFNEEEGIITRMRSHLTGTLFYDLVWCVHEARRRELDPNYKHYNNRSASMGEQRKLYPLPFYNQISKEYFEAITKTTPGGTTVTTLVPTKTAIKNAQSVPVNNTNGGNGVNKQVMAINGIPITMLDETGSMRLDSLLENPVGVDAKIGGNTYNAEVKANDNINAGHLGNITNVPLNRSLSASILAPPNSISRSYTPVSSINTPELLPANTTGDVLRSELQPSRTYKSLSTASTAVVSNSLPAQNKTDIDNRPTKTSTNSSDNSLFQMNNSLSSNLTLNRSYSHPQPLPSSLDKNAVNNNPISDTNSSNNTVTSSLATAAKNTDKTITMQNSATAENSGSSAHFNPSLNIFGKSTTIPSNTSNNGVTINNANSIVNINNSSEQQPPPQQQQQQLLNDLDAFLQQQTAGWIEGNSNNDDFLGWFDMNMAPEF</sequence>
<dbReference type="SMART" id="SM00906">
    <property type="entry name" value="Fungal_trans"/>
    <property type="match status" value="1"/>
</dbReference>
<dbReference type="PANTHER" id="PTHR31845">
    <property type="entry name" value="FINGER DOMAIN PROTEIN, PUTATIVE-RELATED"/>
    <property type="match status" value="1"/>
</dbReference>
<evidence type="ECO:0000256" key="5">
    <source>
        <dbReference type="ARBA" id="ARBA00023125"/>
    </source>
</evidence>
<dbReference type="Gene3D" id="4.10.240.10">
    <property type="entry name" value="Zn(2)-C6 fungal-type DNA-binding domain"/>
    <property type="match status" value="1"/>
</dbReference>
<dbReference type="CDD" id="cd00067">
    <property type="entry name" value="GAL4"/>
    <property type="match status" value="1"/>
</dbReference>
<dbReference type="PROSITE" id="PS00463">
    <property type="entry name" value="ZN2_CY6_FUNGAL_1"/>
    <property type="match status" value="1"/>
</dbReference>
<keyword evidence="2" id="KW-0479">Metal-binding</keyword>
<dbReference type="VEuPathDB" id="FungiDB:SCODWIG_00731"/>
<evidence type="ECO:0000259" key="9">
    <source>
        <dbReference type="PROSITE" id="PS50048"/>
    </source>
</evidence>
<feature type="compositionally biased region" description="Low complexity" evidence="8">
    <location>
        <begin position="1085"/>
        <end position="1097"/>
    </location>
</feature>
<feature type="region of interest" description="Disordered" evidence="8">
    <location>
        <begin position="1040"/>
        <end position="1128"/>
    </location>
</feature>
<evidence type="ECO:0000313" key="11">
    <source>
        <dbReference type="Proteomes" id="UP000262825"/>
    </source>
</evidence>
<protein>
    <submittedName>
        <fullName evidence="10">Related to Putative transcription factor SEF1</fullName>
    </submittedName>
</protein>
<dbReference type="FunFam" id="4.10.240.10:FF:000003">
    <property type="entry name" value="C6 transcription factor (Leu3)"/>
    <property type="match status" value="1"/>
</dbReference>
<dbReference type="SMART" id="SM00066">
    <property type="entry name" value="GAL4"/>
    <property type="match status" value="1"/>
</dbReference>
<evidence type="ECO:0000256" key="4">
    <source>
        <dbReference type="ARBA" id="ARBA00023015"/>
    </source>
</evidence>
<dbReference type="InterPro" id="IPR051089">
    <property type="entry name" value="prtT"/>
</dbReference>
<dbReference type="GO" id="GO:0008270">
    <property type="term" value="F:zinc ion binding"/>
    <property type="evidence" value="ECO:0007669"/>
    <property type="project" value="InterPro"/>
</dbReference>
<comment type="subcellular location">
    <subcellularLocation>
        <location evidence="1">Nucleus</location>
    </subcellularLocation>
</comment>
<dbReference type="AlphaFoldDB" id="A0A376B4C8"/>
<feature type="compositionally biased region" description="Polar residues" evidence="8">
    <location>
        <begin position="1108"/>
        <end position="1120"/>
    </location>
</feature>
<dbReference type="GO" id="GO:0005634">
    <property type="term" value="C:nucleus"/>
    <property type="evidence" value="ECO:0007669"/>
    <property type="project" value="UniProtKB-SubCell"/>
</dbReference>
<evidence type="ECO:0000256" key="6">
    <source>
        <dbReference type="ARBA" id="ARBA00023163"/>
    </source>
</evidence>
<feature type="compositionally biased region" description="Polar residues" evidence="8">
    <location>
        <begin position="1040"/>
        <end position="1062"/>
    </location>
</feature>
<dbReference type="EMBL" id="UFAJ01000071">
    <property type="protein sequence ID" value="SSD58970.1"/>
    <property type="molecule type" value="Genomic_DNA"/>
</dbReference>
<evidence type="ECO:0000256" key="1">
    <source>
        <dbReference type="ARBA" id="ARBA00004123"/>
    </source>
</evidence>
<evidence type="ECO:0000256" key="3">
    <source>
        <dbReference type="ARBA" id="ARBA00022833"/>
    </source>
</evidence>
<feature type="region of interest" description="Disordered" evidence="8">
    <location>
        <begin position="356"/>
        <end position="383"/>
    </location>
</feature>
<dbReference type="InterPro" id="IPR001138">
    <property type="entry name" value="Zn2Cys6_DnaBD"/>
</dbReference>
<keyword evidence="6" id="KW-0804">Transcription</keyword>
<dbReference type="GO" id="GO:0001216">
    <property type="term" value="F:DNA-binding transcription activator activity"/>
    <property type="evidence" value="ECO:0007669"/>
    <property type="project" value="UniProtKB-ARBA"/>
</dbReference>
<feature type="region of interest" description="Disordered" evidence="8">
    <location>
        <begin position="65"/>
        <end position="92"/>
    </location>
</feature>
<evidence type="ECO:0000256" key="7">
    <source>
        <dbReference type="ARBA" id="ARBA00023242"/>
    </source>
</evidence>
<dbReference type="Pfam" id="PF04082">
    <property type="entry name" value="Fungal_trans"/>
    <property type="match status" value="1"/>
</dbReference>
<evidence type="ECO:0000256" key="2">
    <source>
        <dbReference type="ARBA" id="ARBA00022723"/>
    </source>
</evidence>
<keyword evidence="7" id="KW-0539">Nucleus</keyword>
<feature type="compositionally biased region" description="Polar residues" evidence="8">
    <location>
        <begin position="74"/>
        <end position="88"/>
    </location>
</feature>
<reference evidence="11" key="1">
    <citation type="submission" date="2018-06" db="EMBL/GenBank/DDBJ databases">
        <authorList>
            <person name="Guldener U."/>
        </authorList>
    </citation>
    <scope>NUCLEOTIDE SEQUENCE [LARGE SCALE GENOMIC DNA]</scope>
    <source>
        <strain evidence="11">UTAD17</strain>
    </source>
</reference>
<organism evidence="10 11">
    <name type="scientific">Saccharomycodes ludwigii</name>
    <dbReference type="NCBI Taxonomy" id="36035"/>
    <lineage>
        <taxon>Eukaryota</taxon>
        <taxon>Fungi</taxon>
        <taxon>Dikarya</taxon>
        <taxon>Ascomycota</taxon>
        <taxon>Saccharomycotina</taxon>
        <taxon>Saccharomycetes</taxon>
        <taxon>Saccharomycodales</taxon>
        <taxon>Saccharomycodaceae</taxon>
        <taxon>Saccharomycodes</taxon>
    </lineage>
</organism>
<dbReference type="GO" id="GO:0000976">
    <property type="term" value="F:transcription cis-regulatory region binding"/>
    <property type="evidence" value="ECO:0007669"/>
    <property type="project" value="TreeGrafter"/>
</dbReference>
<dbReference type="GO" id="GO:0006351">
    <property type="term" value="P:DNA-templated transcription"/>
    <property type="evidence" value="ECO:0007669"/>
    <property type="project" value="InterPro"/>
</dbReference>
<evidence type="ECO:0000256" key="8">
    <source>
        <dbReference type="SAM" id="MobiDB-lite"/>
    </source>
</evidence>
<keyword evidence="4" id="KW-0805">Transcription regulation</keyword>
<dbReference type="InterPro" id="IPR036864">
    <property type="entry name" value="Zn2-C6_fun-type_DNA-bd_sf"/>
</dbReference>
<dbReference type="PROSITE" id="PS50048">
    <property type="entry name" value="ZN2_CY6_FUNGAL_2"/>
    <property type="match status" value="1"/>
</dbReference>
<feature type="domain" description="Zn(2)-C6 fungal-type" evidence="9">
    <location>
        <begin position="171"/>
        <end position="204"/>
    </location>
</feature>
<keyword evidence="3" id="KW-0862">Zinc</keyword>
<keyword evidence="11" id="KW-1185">Reference proteome</keyword>
<dbReference type="Proteomes" id="UP000262825">
    <property type="component" value="Unassembled WGS sequence"/>
</dbReference>
<feature type="compositionally biased region" description="Polar residues" evidence="8">
    <location>
        <begin position="1070"/>
        <end position="1084"/>
    </location>
</feature>
<proteinExistence type="predicted"/>
<keyword evidence="5" id="KW-0238">DNA-binding</keyword>
<accession>A0A376B4C8</accession>